<name>A0A835U4X4_VANPL</name>
<organism evidence="2 3">
    <name type="scientific">Vanilla planifolia</name>
    <name type="common">Vanilla</name>
    <dbReference type="NCBI Taxonomy" id="51239"/>
    <lineage>
        <taxon>Eukaryota</taxon>
        <taxon>Viridiplantae</taxon>
        <taxon>Streptophyta</taxon>
        <taxon>Embryophyta</taxon>
        <taxon>Tracheophyta</taxon>
        <taxon>Spermatophyta</taxon>
        <taxon>Magnoliopsida</taxon>
        <taxon>Liliopsida</taxon>
        <taxon>Asparagales</taxon>
        <taxon>Orchidaceae</taxon>
        <taxon>Vanilloideae</taxon>
        <taxon>Vanilleae</taxon>
        <taxon>Vanilla</taxon>
    </lineage>
</organism>
<evidence type="ECO:0000313" key="3">
    <source>
        <dbReference type="Proteomes" id="UP000636800"/>
    </source>
</evidence>
<evidence type="ECO:0000313" key="4">
    <source>
        <dbReference type="Proteomes" id="UP000639772"/>
    </source>
</evidence>
<reference evidence="3 4" key="1">
    <citation type="journal article" date="2020" name="Nat. Food">
        <title>A phased Vanilla planifolia genome enables genetic improvement of flavour and production.</title>
        <authorList>
            <person name="Hasing T."/>
            <person name="Tang H."/>
            <person name="Brym M."/>
            <person name="Khazi F."/>
            <person name="Huang T."/>
            <person name="Chambers A.H."/>
        </authorList>
    </citation>
    <scope>NUCLEOTIDE SEQUENCE [LARGE SCALE GENOMIC DNA]</scope>
    <source>
        <tissue evidence="2">Leaf</tissue>
    </source>
</reference>
<accession>A0A835U4X4</accession>
<proteinExistence type="predicted"/>
<evidence type="ECO:0000313" key="1">
    <source>
        <dbReference type="EMBL" id="KAG0446255.1"/>
    </source>
</evidence>
<protein>
    <submittedName>
        <fullName evidence="2">Uncharacterized protein</fullName>
    </submittedName>
</protein>
<dbReference type="Proteomes" id="UP000639772">
    <property type="component" value="Unassembled WGS sequence"/>
</dbReference>
<evidence type="ECO:0000313" key="2">
    <source>
        <dbReference type="EMBL" id="KAG0446261.1"/>
    </source>
</evidence>
<dbReference type="Proteomes" id="UP000636800">
    <property type="component" value="Unassembled WGS sequence"/>
</dbReference>
<dbReference type="EMBL" id="JADCNL010000595">
    <property type="protein sequence ID" value="KAG0446261.1"/>
    <property type="molecule type" value="Genomic_DNA"/>
</dbReference>
<dbReference type="AlphaFoldDB" id="A0A835U4X4"/>
<sequence length="70" mass="8062">MKKYEGLVLNKGPSRRVLKIPIFFRVDSKGKTIDKFQILLIREKQTMKKANINHPSTIARQPDGCYATDD</sequence>
<gene>
    <name evidence="2" type="ORF">HPP92_028920</name>
    <name evidence="1" type="ORF">HPP92_028930</name>
</gene>
<dbReference type="EMBL" id="JADCNM010000596">
    <property type="protein sequence ID" value="KAG0446255.1"/>
    <property type="molecule type" value="Genomic_DNA"/>
</dbReference>
<comment type="caution">
    <text evidence="2">The sequence shown here is derived from an EMBL/GenBank/DDBJ whole genome shotgun (WGS) entry which is preliminary data.</text>
</comment>
<keyword evidence="3" id="KW-1185">Reference proteome</keyword>